<sequence>MENQDYIKLYNEKDKSILKIAEDSLNPKIDRVSEIIAYCHEAGIKKVGIANCIAFEKQAHALEQVLTLNNLEVAKANCKLGKVKFDALVPGYKGTSCNPAGQADFLHQNKTELNIMMGLCVGHDMIFNAKSKVPVTPLVVKDRKLKHHPLAALNTEK</sequence>
<keyword evidence="2" id="KW-1185">Reference proteome</keyword>
<comment type="caution">
    <text evidence="1">The sequence shown here is derived from an EMBL/GenBank/DDBJ whole genome shotgun (WGS) entry which is preliminary data.</text>
</comment>
<dbReference type="InterPro" id="IPR014997">
    <property type="entry name" value="DUF1847"/>
</dbReference>
<dbReference type="Pfam" id="PF08901">
    <property type="entry name" value="DUF1847"/>
    <property type="match status" value="1"/>
</dbReference>
<gene>
    <name evidence="1" type="ORF">KEM10_14365</name>
</gene>
<reference evidence="1 2" key="1">
    <citation type="journal article" date="2015" name="Int. J. Syst. Evol. Microbiol.">
        <title>Carboxylicivirga linearis sp. nov., isolated from a sea cucumber culture pond.</title>
        <authorList>
            <person name="Wang F.Q."/>
            <person name="Zhou Y.X."/>
            <person name="Lin X.Z."/>
            <person name="Chen G.J."/>
            <person name="Du Z.J."/>
        </authorList>
    </citation>
    <scope>NUCLEOTIDE SEQUENCE [LARGE SCALE GENOMIC DNA]</scope>
    <source>
        <strain evidence="1 2">FB218</strain>
    </source>
</reference>
<evidence type="ECO:0000313" key="2">
    <source>
        <dbReference type="Proteomes" id="UP000708576"/>
    </source>
</evidence>
<dbReference type="RefSeq" id="WP_212216718.1">
    <property type="nucleotide sequence ID" value="NZ_JAGUCO010000011.1"/>
</dbReference>
<proteinExistence type="predicted"/>
<accession>A0ABS5JYT2</accession>
<name>A0ABS5JYT2_9BACT</name>
<protein>
    <submittedName>
        <fullName evidence="1">DUF1847 domain-containing protein</fullName>
    </submittedName>
</protein>
<dbReference type="EMBL" id="JAGUCO010000011">
    <property type="protein sequence ID" value="MBS2099476.1"/>
    <property type="molecule type" value="Genomic_DNA"/>
</dbReference>
<evidence type="ECO:0000313" key="1">
    <source>
        <dbReference type="EMBL" id="MBS2099476.1"/>
    </source>
</evidence>
<organism evidence="1 2">
    <name type="scientific">Carboxylicivirga linearis</name>
    <dbReference type="NCBI Taxonomy" id="1628157"/>
    <lineage>
        <taxon>Bacteria</taxon>
        <taxon>Pseudomonadati</taxon>
        <taxon>Bacteroidota</taxon>
        <taxon>Bacteroidia</taxon>
        <taxon>Marinilabiliales</taxon>
        <taxon>Marinilabiliaceae</taxon>
        <taxon>Carboxylicivirga</taxon>
    </lineage>
</organism>
<dbReference type="Proteomes" id="UP000708576">
    <property type="component" value="Unassembled WGS sequence"/>
</dbReference>